<keyword evidence="1" id="KW-0472">Membrane</keyword>
<comment type="caution">
    <text evidence="2">The sequence shown here is derived from an EMBL/GenBank/DDBJ whole genome shotgun (WGS) entry which is preliminary data.</text>
</comment>
<accession>A0A0F4LKR1</accession>
<dbReference type="HOGENOM" id="CLU_037125_1_0_9"/>
<protein>
    <submittedName>
        <fullName evidence="2">YycH protein</fullName>
    </submittedName>
</protein>
<organism evidence="2 3">
    <name type="scientific">Lactobacillus kullabergensis</name>
    <dbReference type="NCBI Taxonomy" id="1218493"/>
    <lineage>
        <taxon>Bacteria</taxon>
        <taxon>Bacillati</taxon>
        <taxon>Bacillota</taxon>
        <taxon>Bacilli</taxon>
        <taxon>Lactobacillales</taxon>
        <taxon>Lactobacillaceae</taxon>
        <taxon>Lactobacillus</taxon>
    </lineage>
</organism>
<reference evidence="2 3" key="1">
    <citation type="submission" date="2014-12" db="EMBL/GenBank/DDBJ databases">
        <title>Comparative genomics of the lactic acid bacteria isolated from the honey bee gut.</title>
        <authorList>
            <person name="Ellegaard K.M."/>
            <person name="Tamarit D."/>
            <person name="Javelind E."/>
            <person name="Olofsson T."/>
            <person name="Andersson S.G."/>
            <person name="Vasquez A."/>
        </authorList>
    </citation>
    <scope>NUCLEOTIDE SEQUENCE [LARGE SCALE GENOMIC DNA]</scope>
    <source>
        <strain evidence="2 3">Biut2</strain>
    </source>
</reference>
<dbReference type="PATRIC" id="fig|1218493.3.peg.151"/>
<keyword evidence="1" id="KW-1133">Transmembrane helix</keyword>
<proteinExistence type="predicted"/>
<dbReference type="CDD" id="cd15787">
    <property type="entry name" value="YycH_N"/>
    <property type="match status" value="1"/>
</dbReference>
<name>A0A0F4LKR1_9LACO</name>
<dbReference type="EMBL" id="JXBY01000002">
    <property type="protein sequence ID" value="KJY59180.1"/>
    <property type="molecule type" value="Genomic_DNA"/>
</dbReference>
<dbReference type="Proteomes" id="UP000033533">
    <property type="component" value="Unassembled WGS sequence"/>
</dbReference>
<dbReference type="STRING" id="1218493.JF76_01410"/>
<evidence type="ECO:0000313" key="3">
    <source>
        <dbReference type="Proteomes" id="UP000033533"/>
    </source>
</evidence>
<dbReference type="AlphaFoldDB" id="A0A0F4LKR1"/>
<evidence type="ECO:0000256" key="1">
    <source>
        <dbReference type="SAM" id="Phobius"/>
    </source>
</evidence>
<gene>
    <name evidence="2" type="ORF">JF76_01410</name>
</gene>
<dbReference type="Gene3D" id="3.10.450.310">
    <property type="match status" value="1"/>
</dbReference>
<evidence type="ECO:0000313" key="2">
    <source>
        <dbReference type="EMBL" id="KJY59180.1"/>
    </source>
</evidence>
<sequence>MIGMKSKFKLGDALLLLGTVAVFVLSIVLWIFIMTNDQYFNHINQTNRVTEQTKNRRDRIASNLYIPTNSYGFRNGQLYRLYDAKKNLPLEFVKEIKGVRYRSINKISTGKTQYEKMLHDENCIQLSFPKEVSINLFTRKSVKKDDVQFRRVFVTDSNNYLYLGNDKTYTVYRVHLIKGNFSKLRNYASRAQGRVPVEFVRLKNCYEVFFTKQDHWKIYSYLTNTQTDSYFVSRLLGTTNVTTRSNKKGWTTYSLNYYTNLRAPKAKTGRHDFHYTRYEKRKGISLNDQLLESVDFVHKLGLSEQDLRYFDTVNDSISYINYIEGIPVFWDKNNPQVATAFTEDAVKVDFNNTDLQIPIPFDGQTKTLPTSAAVMQKLINAGMRKDEIQRIIVAFKVEKDNSHDHLVNLVPGYYVKAYDEWKSLAEWEKIDFLALNKYRQTLTEEGK</sequence>
<keyword evidence="1" id="KW-0812">Transmembrane</keyword>
<feature type="transmembrane region" description="Helical" evidence="1">
    <location>
        <begin position="12"/>
        <end position="33"/>
    </location>
</feature>